<feature type="transmembrane region" description="Helical" evidence="7">
    <location>
        <begin position="488"/>
        <end position="507"/>
    </location>
</feature>
<dbReference type="Proteomes" id="UP001370490">
    <property type="component" value="Unassembled WGS sequence"/>
</dbReference>
<keyword evidence="3 7" id="KW-0812">Transmembrane</keyword>
<accession>A0AAN8WAW1</accession>
<gene>
    <name evidence="8" type="ORF">RJ641_026049</name>
</gene>
<dbReference type="InterPro" id="IPR000109">
    <property type="entry name" value="POT_fam"/>
</dbReference>
<feature type="transmembrane region" description="Helical" evidence="7">
    <location>
        <begin position="126"/>
        <end position="147"/>
    </location>
</feature>
<evidence type="ECO:0000256" key="6">
    <source>
        <dbReference type="SAM" id="MobiDB-lite"/>
    </source>
</evidence>
<dbReference type="AlphaFoldDB" id="A0AAN8WAW1"/>
<evidence type="ECO:0000256" key="1">
    <source>
        <dbReference type="ARBA" id="ARBA00004141"/>
    </source>
</evidence>
<keyword evidence="4 7" id="KW-1133">Transmembrane helix</keyword>
<reference evidence="8 9" key="1">
    <citation type="submission" date="2023-12" db="EMBL/GenBank/DDBJ databases">
        <title>A high-quality genome assembly for Dillenia turbinata (Dilleniales).</title>
        <authorList>
            <person name="Chanderbali A."/>
        </authorList>
    </citation>
    <scope>NUCLEOTIDE SEQUENCE [LARGE SCALE GENOMIC DNA]</scope>
    <source>
        <strain evidence="8">LSX21</strain>
        <tissue evidence="8">Leaf</tissue>
    </source>
</reference>
<dbReference type="EMBL" id="JBAMMX010000003">
    <property type="protein sequence ID" value="KAK6944947.1"/>
    <property type="molecule type" value="Genomic_DNA"/>
</dbReference>
<dbReference type="GO" id="GO:0016020">
    <property type="term" value="C:membrane"/>
    <property type="evidence" value="ECO:0007669"/>
    <property type="project" value="UniProtKB-SubCell"/>
</dbReference>
<dbReference type="Gene3D" id="1.20.1250.20">
    <property type="entry name" value="MFS general substrate transporter like domains"/>
    <property type="match status" value="1"/>
</dbReference>
<name>A0AAN8WAW1_9MAGN</name>
<dbReference type="Pfam" id="PF00854">
    <property type="entry name" value="PTR2"/>
    <property type="match status" value="1"/>
</dbReference>
<evidence type="ECO:0000256" key="7">
    <source>
        <dbReference type="SAM" id="Phobius"/>
    </source>
</evidence>
<evidence type="ECO:0000256" key="2">
    <source>
        <dbReference type="ARBA" id="ARBA00005982"/>
    </source>
</evidence>
<feature type="transmembrane region" description="Helical" evidence="7">
    <location>
        <begin position="247"/>
        <end position="273"/>
    </location>
</feature>
<protein>
    <submittedName>
        <fullName evidence="8">Proton-dependent oligopeptide transporter family</fullName>
    </submittedName>
</protein>
<proteinExistence type="inferred from homology"/>
<comment type="similarity">
    <text evidence="2">Belongs to the major facilitator superfamily. Proton-dependent oligopeptide transporter (POT/PTR) (TC 2.A.17) family.</text>
</comment>
<organism evidence="8 9">
    <name type="scientific">Dillenia turbinata</name>
    <dbReference type="NCBI Taxonomy" id="194707"/>
    <lineage>
        <taxon>Eukaryota</taxon>
        <taxon>Viridiplantae</taxon>
        <taxon>Streptophyta</taxon>
        <taxon>Embryophyta</taxon>
        <taxon>Tracheophyta</taxon>
        <taxon>Spermatophyta</taxon>
        <taxon>Magnoliopsida</taxon>
        <taxon>eudicotyledons</taxon>
        <taxon>Gunneridae</taxon>
        <taxon>Pentapetalae</taxon>
        <taxon>Dilleniales</taxon>
        <taxon>Dilleniaceae</taxon>
        <taxon>Dillenia</taxon>
    </lineage>
</organism>
<dbReference type="InterPro" id="IPR036259">
    <property type="entry name" value="MFS_trans_sf"/>
</dbReference>
<dbReference type="GO" id="GO:0022857">
    <property type="term" value="F:transmembrane transporter activity"/>
    <property type="evidence" value="ECO:0007669"/>
    <property type="project" value="InterPro"/>
</dbReference>
<comment type="caution">
    <text evidence="8">The sequence shown here is derived from an EMBL/GenBank/DDBJ whole genome shotgun (WGS) entry which is preliminary data.</text>
</comment>
<comment type="subcellular location">
    <subcellularLocation>
        <location evidence="1">Membrane</location>
        <topology evidence="1">Multi-pass membrane protein</topology>
    </subcellularLocation>
</comment>
<feature type="transmembrane region" description="Helical" evidence="7">
    <location>
        <begin position="222"/>
        <end position="241"/>
    </location>
</feature>
<evidence type="ECO:0000256" key="3">
    <source>
        <dbReference type="ARBA" id="ARBA00022692"/>
    </source>
</evidence>
<feature type="transmembrane region" description="Helical" evidence="7">
    <location>
        <begin position="101"/>
        <end position="120"/>
    </location>
</feature>
<dbReference type="PROSITE" id="PS01022">
    <property type="entry name" value="PTR2_1"/>
    <property type="match status" value="1"/>
</dbReference>
<keyword evidence="9" id="KW-1185">Reference proteome</keyword>
<dbReference type="PANTHER" id="PTHR11654">
    <property type="entry name" value="OLIGOPEPTIDE TRANSPORTER-RELATED"/>
    <property type="match status" value="1"/>
</dbReference>
<dbReference type="SUPFAM" id="SSF103473">
    <property type="entry name" value="MFS general substrate transporter"/>
    <property type="match status" value="1"/>
</dbReference>
<evidence type="ECO:0000313" key="9">
    <source>
        <dbReference type="Proteomes" id="UP001370490"/>
    </source>
</evidence>
<evidence type="ECO:0000313" key="8">
    <source>
        <dbReference type="EMBL" id="KAK6944947.1"/>
    </source>
</evidence>
<evidence type="ECO:0000256" key="5">
    <source>
        <dbReference type="ARBA" id="ARBA00023136"/>
    </source>
</evidence>
<feature type="transmembrane region" description="Helical" evidence="7">
    <location>
        <begin position="446"/>
        <end position="467"/>
    </location>
</feature>
<evidence type="ECO:0000256" key="4">
    <source>
        <dbReference type="ARBA" id="ARBA00022989"/>
    </source>
</evidence>
<feature type="transmembrane region" description="Helical" evidence="7">
    <location>
        <begin position="577"/>
        <end position="595"/>
    </location>
</feature>
<sequence length="615" mass="67783">MGGYVELAKKGNGEGSGRSDVSNTQEGYVRLNRPGEKGKMQSNSLDPKVEAQFAAGKGGYRTVPFIIANESFERTADVAAHVNLWAYMTERYNYTLARASTLLFLWGGMSHFLPTFGAFISDTYLGRYNVIAAASVLSILGMGLLWLTDVVKPLQPKLCHLKIKDNCDHGTATQLGALFLSFALMSFGSGGIRAISISFGADQIDRPQDPTNKRRMQSFLNLYYASVGIAIGVGVTILVWIQEEIGWGWGFGVPVLLMLISTVAFFVGSHFYVKKEPKKSLLTGFAKVISAYLKKKHLSLPPNVSDGQYLCESEAEFSAPTERLRFLNKACLIIDSAQDLNPDGSATDTWNLCTVQQVEELKALIKIIPIWSACIMMSVAATQRTFPNKQARSMDRRIIPGSNFEVPAASFNVFTVLTMTIWVSTYDRLIVPFVAKYTKYKHGIPIKQQMAVGLVFTCMATTVAACVERMRRAKAISEALAEKTGKAAIVHVSAAWLIPQYCLFGLAEGFNSIGQINFYYSQFPKSMSSIGISLHQLEVAVGNLLGSALVEMVDAATKTGGKTSWLGDMINQAHYDYYYWILTGLGILNICYYLVCSSYYGPADRDEEDDGHRLH</sequence>
<feature type="region of interest" description="Disordered" evidence="6">
    <location>
        <begin position="9"/>
        <end position="44"/>
    </location>
</feature>
<feature type="transmembrane region" description="Helical" evidence="7">
    <location>
        <begin position="406"/>
        <end position="426"/>
    </location>
</feature>
<keyword evidence="5 7" id="KW-0472">Membrane</keyword>
<dbReference type="InterPro" id="IPR018456">
    <property type="entry name" value="PTR2_symporter_CS"/>
</dbReference>
<dbReference type="GO" id="GO:0006857">
    <property type="term" value="P:oligopeptide transport"/>
    <property type="evidence" value="ECO:0007669"/>
    <property type="project" value="InterPro"/>
</dbReference>